<keyword evidence="2" id="KW-1185">Reference proteome</keyword>
<gene>
    <name evidence="1" type="ORF">HW932_14935</name>
</gene>
<protein>
    <submittedName>
        <fullName evidence="1">Uncharacterized protein</fullName>
    </submittedName>
</protein>
<dbReference type="EMBL" id="JABZEO010000010">
    <property type="protein sequence ID" value="NVZ10558.1"/>
    <property type="molecule type" value="Genomic_DNA"/>
</dbReference>
<dbReference type="Proteomes" id="UP000592294">
    <property type="component" value="Unassembled WGS sequence"/>
</dbReference>
<accession>A0A850RB63</accession>
<name>A0A850RB63_9GAMM</name>
<proteinExistence type="predicted"/>
<reference evidence="1 2" key="1">
    <citation type="submission" date="2020-06" db="EMBL/GenBank/DDBJ databases">
        <title>Whole-genome sequence of Allochromatium humboldtianum DSM 21881, type strain.</title>
        <authorList>
            <person name="Kyndt J.A."/>
            <person name="Meyer T.E."/>
        </authorList>
    </citation>
    <scope>NUCLEOTIDE SEQUENCE [LARGE SCALE GENOMIC DNA]</scope>
    <source>
        <strain evidence="1 2">DSM 21881</strain>
    </source>
</reference>
<dbReference type="AlphaFoldDB" id="A0A850RB63"/>
<organism evidence="1 2">
    <name type="scientific">Allochromatium humboldtianum</name>
    <dbReference type="NCBI Taxonomy" id="504901"/>
    <lineage>
        <taxon>Bacteria</taxon>
        <taxon>Pseudomonadati</taxon>
        <taxon>Pseudomonadota</taxon>
        <taxon>Gammaproteobacteria</taxon>
        <taxon>Chromatiales</taxon>
        <taxon>Chromatiaceae</taxon>
        <taxon>Allochromatium</taxon>
    </lineage>
</organism>
<dbReference type="RefSeq" id="WP_176977295.1">
    <property type="nucleotide sequence ID" value="NZ_JABZEO010000010.1"/>
</dbReference>
<comment type="caution">
    <text evidence="1">The sequence shown here is derived from an EMBL/GenBank/DDBJ whole genome shotgun (WGS) entry which is preliminary data.</text>
</comment>
<evidence type="ECO:0000313" key="1">
    <source>
        <dbReference type="EMBL" id="NVZ10558.1"/>
    </source>
</evidence>
<evidence type="ECO:0000313" key="2">
    <source>
        <dbReference type="Proteomes" id="UP000592294"/>
    </source>
</evidence>
<sequence>MAVLDASDVRRILLRMAESGAPIHRARAALEVGDPLERRPMTRRDGKPGWELADRHGVVVARMAAKFQPPDGEIMAVRVAAVLVRTTKGDKGWRCGRWELVEVGYVPV</sequence>